<dbReference type="GO" id="GO:0016020">
    <property type="term" value="C:membrane"/>
    <property type="evidence" value="ECO:0007669"/>
    <property type="project" value="UniProtKB-SubCell"/>
</dbReference>
<dbReference type="Pfam" id="PF00083">
    <property type="entry name" value="Sugar_tr"/>
    <property type="match status" value="1"/>
</dbReference>
<evidence type="ECO:0000256" key="3">
    <source>
        <dbReference type="ARBA" id="ARBA00022989"/>
    </source>
</evidence>
<keyword evidence="2 5" id="KW-0812">Transmembrane</keyword>
<feature type="transmembrane region" description="Helical" evidence="5">
    <location>
        <begin position="97"/>
        <end position="116"/>
    </location>
</feature>
<dbReference type="AlphaFoldDB" id="A0A2G9U292"/>
<dbReference type="InterPro" id="IPR005828">
    <property type="entry name" value="MFS_sugar_transport-like"/>
</dbReference>
<dbReference type="InterPro" id="IPR036259">
    <property type="entry name" value="MFS_trans_sf"/>
</dbReference>
<dbReference type="PANTHER" id="PTHR23503:SF96">
    <property type="entry name" value="MAJOR FACILITATOR SUPERFAMILY (MFS) PROFILE DOMAIN-CONTAINING PROTEIN"/>
    <property type="match status" value="1"/>
</dbReference>
<comment type="subcellular location">
    <subcellularLocation>
        <location evidence="1">Membrane</location>
    </subcellularLocation>
</comment>
<evidence type="ECO:0000313" key="6">
    <source>
        <dbReference type="EMBL" id="PIO64381.1"/>
    </source>
</evidence>
<feature type="transmembrane region" description="Helical" evidence="5">
    <location>
        <begin position="207"/>
        <end position="233"/>
    </location>
</feature>
<keyword evidence="7" id="KW-1185">Reference proteome</keyword>
<feature type="non-terminal residue" evidence="6">
    <location>
        <position position="1"/>
    </location>
</feature>
<dbReference type="EMBL" id="KZ349955">
    <property type="protein sequence ID" value="PIO64381.1"/>
    <property type="molecule type" value="Genomic_DNA"/>
</dbReference>
<organism evidence="6 7">
    <name type="scientific">Teladorsagia circumcincta</name>
    <name type="common">Brown stomach worm</name>
    <name type="synonym">Ostertagia circumcincta</name>
    <dbReference type="NCBI Taxonomy" id="45464"/>
    <lineage>
        <taxon>Eukaryota</taxon>
        <taxon>Metazoa</taxon>
        <taxon>Ecdysozoa</taxon>
        <taxon>Nematoda</taxon>
        <taxon>Chromadorea</taxon>
        <taxon>Rhabditida</taxon>
        <taxon>Rhabditina</taxon>
        <taxon>Rhabditomorpha</taxon>
        <taxon>Strongyloidea</taxon>
        <taxon>Trichostrongylidae</taxon>
        <taxon>Teladorsagia</taxon>
    </lineage>
</organism>
<dbReference type="GO" id="GO:0015149">
    <property type="term" value="F:hexose transmembrane transporter activity"/>
    <property type="evidence" value="ECO:0007669"/>
    <property type="project" value="TreeGrafter"/>
</dbReference>
<feature type="transmembrane region" description="Helical" evidence="5">
    <location>
        <begin position="68"/>
        <end position="85"/>
    </location>
</feature>
<dbReference type="Gene3D" id="1.20.1250.20">
    <property type="entry name" value="MFS general substrate transporter like domains"/>
    <property type="match status" value="1"/>
</dbReference>
<evidence type="ECO:0000256" key="1">
    <source>
        <dbReference type="ARBA" id="ARBA00004370"/>
    </source>
</evidence>
<feature type="transmembrane region" description="Helical" evidence="5">
    <location>
        <begin position="42"/>
        <end position="62"/>
    </location>
</feature>
<evidence type="ECO:0000313" key="7">
    <source>
        <dbReference type="Proteomes" id="UP000230423"/>
    </source>
</evidence>
<reference evidence="6 7" key="1">
    <citation type="submission" date="2015-09" db="EMBL/GenBank/DDBJ databases">
        <title>Draft genome of the parasitic nematode Teladorsagia circumcincta isolate WARC Sus (inbred).</title>
        <authorList>
            <person name="Mitreva M."/>
        </authorList>
    </citation>
    <scope>NUCLEOTIDE SEQUENCE [LARGE SCALE GENOMIC DNA]</scope>
    <source>
        <strain evidence="6 7">S</strain>
    </source>
</reference>
<keyword evidence="3 5" id="KW-1133">Transmembrane helix</keyword>
<evidence type="ECO:0000256" key="5">
    <source>
        <dbReference type="SAM" id="Phobius"/>
    </source>
</evidence>
<feature type="transmembrane region" description="Helical" evidence="5">
    <location>
        <begin position="245"/>
        <end position="264"/>
    </location>
</feature>
<gene>
    <name evidence="6" type="ORF">TELCIR_13992</name>
</gene>
<dbReference type="OrthoDB" id="8120565at2759"/>
<evidence type="ECO:0000256" key="2">
    <source>
        <dbReference type="ARBA" id="ARBA00022692"/>
    </source>
</evidence>
<dbReference type="SUPFAM" id="SSF103473">
    <property type="entry name" value="MFS general substrate transporter"/>
    <property type="match status" value="1"/>
</dbReference>
<evidence type="ECO:0008006" key="8">
    <source>
        <dbReference type="Google" id="ProtNLM"/>
    </source>
</evidence>
<dbReference type="PANTHER" id="PTHR23503">
    <property type="entry name" value="SOLUTE CARRIER FAMILY 2"/>
    <property type="match status" value="1"/>
</dbReference>
<evidence type="ECO:0000256" key="4">
    <source>
        <dbReference type="ARBA" id="ARBA00023136"/>
    </source>
</evidence>
<protein>
    <recommendedName>
        <fullName evidence="8">Major facilitator superfamily (MFS) profile domain-containing protein</fullName>
    </recommendedName>
</protein>
<feature type="transmembrane region" description="Helical" evidence="5">
    <location>
        <begin position="128"/>
        <end position="148"/>
    </location>
</feature>
<name>A0A2G9U292_TELCI</name>
<accession>A0A2G9U292</accession>
<dbReference type="InterPro" id="IPR045263">
    <property type="entry name" value="GLUT"/>
</dbReference>
<keyword evidence="4 5" id="KW-0472">Membrane</keyword>
<sequence length="286" mass="31235">GGFNFGYQLLITNPAQLAFIQFLNDSYAETHGVREDRATLEFLWGVIVSTFFWGATANSYIVFSISRIVLGAAISISLGIAPMFIIECSPVGCRGMISMATGVLLQLGLVVGSITAMPEVWGTVDSWWLVYGLELFLTIFITVLILFIPESPSFLLTKDKKRLAERSILFYHGVSKAETEPLMSDMKKGVEGDKPLGLFEIFMDKTWLCGFLVGIAIMSGTILCGVAAVNAFAFEILLNVGLSPLHASLGNLTICVMAVARVAMHRLPGFCDKDIKEVEENELVSD</sequence>
<proteinExistence type="predicted"/>
<dbReference type="Proteomes" id="UP000230423">
    <property type="component" value="Unassembled WGS sequence"/>
</dbReference>